<feature type="transmembrane region" description="Helical" evidence="1">
    <location>
        <begin position="18"/>
        <end position="40"/>
    </location>
</feature>
<name>A0A495RJN0_9GAMM</name>
<gene>
    <name evidence="2" type="ORF">DES39_0968</name>
</gene>
<evidence type="ECO:0000313" key="2">
    <source>
        <dbReference type="EMBL" id="RKS87727.1"/>
    </source>
</evidence>
<protein>
    <submittedName>
        <fullName evidence="2">Tight adherence protein F</fullName>
    </submittedName>
</protein>
<accession>A0A495RJN0</accession>
<keyword evidence="1" id="KW-1133">Transmembrane helix</keyword>
<dbReference type="Pfam" id="PF16964">
    <property type="entry name" value="TadF"/>
    <property type="match status" value="1"/>
</dbReference>
<dbReference type="Proteomes" id="UP000278542">
    <property type="component" value="Unassembled WGS sequence"/>
</dbReference>
<dbReference type="InterPro" id="IPR031582">
    <property type="entry name" value="TadF"/>
</dbReference>
<keyword evidence="1" id="KW-0812">Transmembrane</keyword>
<comment type="caution">
    <text evidence="2">The sequence shown here is derived from an EMBL/GenBank/DDBJ whole genome shotgun (WGS) entry which is preliminary data.</text>
</comment>
<keyword evidence="3" id="KW-1185">Reference proteome</keyword>
<organism evidence="2 3">
    <name type="scientific">Orbus hercynius</name>
    <dbReference type="NCBI Taxonomy" id="593135"/>
    <lineage>
        <taxon>Bacteria</taxon>
        <taxon>Pseudomonadati</taxon>
        <taxon>Pseudomonadota</taxon>
        <taxon>Gammaproteobacteria</taxon>
        <taxon>Orbales</taxon>
        <taxon>Orbaceae</taxon>
        <taxon>Orbus</taxon>
    </lineage>
</organism>
<dbReference type="AlphaFoldDB" id="A0A495RJN0"/>
<evidence type="ECO:0000313" key="3">
    <source>
        <dbReference type="Proteomes" id="UP000278542"/>
    </source>
</evidence>
<sequence>MNLISIFREKNGSMSIEFAIVCLCFFVIIYFSANIGIAILQHNKLERVNYSSFTLMRERTKLYGNSLKKIDQNEVNELLLATKQMLGENLSQHLQIQLEAIYFDKKSTENNRIIKETIKLISQTDTELPNSECFSDLPPTKELHLYSAWSAEGWIPIIRLSLCAKNTNLIPITFLDNTLFPSLYQTSSLGMIR</sequence>
<proteinExistence type="predicted"/>
<keyword evidence="1" id="KW-0472">Membrane</keyword>
<dbReference type="EMBL" id="RBWY01000001">
    <property type="protein sequence ID" value="RKS87727.1"/>
    <property type="molecule type" value="Genomic_DNA"/>
</dbReference>
<dbReference type="RefSeq" id="WP_170143342.1">
    <property type="nucleotide sequence ID" value="NZ_RBWY01000001.1"/>
</dbReference>
<evidence type="ECO:0000256" key="1">
    <source>
        <dbReference type="SAM" id="Phobius"/>
    </source>
</evidence>
<reference evidence="2 3" key="1">
    <citation type="submission" date="2018-10" db="EMBL/GenBank/DDBJ databases">
        <title>Genomic Encyclopedia of Type Strains, Phase IV (KMG-IV): sequencing the most valuable type-strain genomes for metagenomic binning, comparative biology and taxonomic classification.</title>
        <authorList>
            <person name="Goeker M."/>
        </authorList>
    </citation>
    <scope>NUCLEOTIDE SEQUENCE [LARGE SCALE GENOMIC DNA]</scope>
    <source>
        <strain evidence="2 3">DSM 22228</strain>
    </source>
</reference>